<dbReference type="EMBL" id="ATHI01000014">
    <property type="protein sequence ID" value="EPR34242.1"/>
    <property type="molecule type" value="Genomic_DNA"/>
</dbReference>
<dbReference type="CDD" id="cd00796">
    <property type="entry name" value="INT_Rci_Hp1_C"/>
    <property type="match status" value="1"/>
</dbReference>
<comment type="similarity">
    <text evidence="1">Belongs to the 'phage' integrase family.</text>
</comment>
<keyword evidence="2" id="KW-0229">DNA integration</keyword>
<comment type="caution">
    <text evidence="8">The sequence shown here is derived from an EMBL/GenBank/DDBJ whole genome shotgun (WGS) entry which is preliminary data.</text>
</comment>
<gene>
    <name evidence="8" type="ORF">dsat_2881</name>
</gene>
<dbReference type="InterPro" id="IPR010998">
    <property type="entry name" value="Integrase_recombinase_N"/>
</dbReference>
<evidence type="ECO:0000256" key="4">
    <source>
        <dbReference type="ARBA" id="ARBA00023172"/>
    </source>
</evidence>
<dbReference type="PROSITE" id="PS51898">
    <property type="entry name" value="TYR_RECOMBINASE"/>
    <property type="match status" value="1"/>
</dbReference>
<evidence type="ECO:0000256" key="2">
    <source>
        <dbReference type="ARBA" id="ARBA00022908"/>
    </source>
</evidence>
<protein>
    <submittedName>
        <fullName evidence="8">Integrase family protein</fullName>
    </submittedName>
</protein>
<dbReference type="GO" id="GO:0015074">
    <property type="term" value="P:DNA integration"/>
    <property type="evidence" value="ECO:0007669"/>
    <property type="project" value="UniProtKB-KW"/>
</dbReference>
<dbReference type="Proteomes" id="UP000014975">
    <property type="component" value="Unassembled WGS sequence"/>
</dbReference>
<dbReference type="PATRIC" id="fig|1121439.3.peg.1398"/>
<evidence type="ECO:0000256" key="1">
    <source>
        <dbReference type="ARBA" id="ARBA00008857"/>
    </source>
</evidence>
<dbReference type="InterPro" id="IPR044068">
    <property type="entry name" value="CB"/>
</dbReference>
<name>S7TAV4_9BACT</name>
<accession>S7TAV4</accession>
<evidence type="ECO:0000313" key="9">
    <source>
        <dbReference type="Proteomes" id="UP000014975"/>
    </source>
</evidence>
<keyword evidence="9" id="KW-1185">Reference proteome</keyword>
<dbReference type="GO" id="GO:0006310">
    <property type="term" value="P:DNA recombination"/>
    <property type="evidence" value="ECO:0007669"/>
    <property type="project" value="UniProtKB-KW"/>
</dbReference>
<dbReference type="RefSeq" id="WP_020886846.1">
    <property type="nucleotide sequence ID" value="NZ_ATHI01000014.1"/>
</dbReference>
<evidence type="ECO:0000256" key="5">
    <source>
        <dbReference type="PROSITE-ProRule" id="PRU01248"/>
    </source>
</evidence>
<feature type="domain" description="Core-binding (CB)" evidence="7">
    <location>
        <begin position="79"/>
        <end position="159"/>
    </location>
</feature>
<dbReference type="SUPFAM" id="SSF56349">
    <property type="entry name" value="DNA breaking-rejoining enzymes"/>
    <property type="match status" value="1"/>
</dbReference>
<dbReference type="AlphaFoldDB" id="S7TAV4"/>
<dbReference type="PANTHER" id="PTHR30629:SF2">
    <property type="entry name" value="PROPHAGE INTEGRASE INTS-RELATED"/>
    <property type="match status" value="1"/>
</dbReference>
<dbReference type="OrthoDB" id="9789256at2"/>
<keyword evidence="3 5" id="KW-0238">DNA-binding</keyword>
<evidence type="ECO:0000259" key="6">
    <source>
        <dbReference type="PROSITE" id="PS51898"/>
    </source>
</evidence>
<sequence>MAVLNHCSHCKTDYTLKARKCPKCGNSGGAAQAYRVVVRGMDGKRVSKILESLSLARKLETSLKAKVIEGRYLGLKESHSLGDVWERYLVFAKGHKKSWEGDLQIWRKHLAPTLAGKLMDAVTPFDLHAILNAMREKGYAPATVRHVLILTKRLFNWANEVSLYEGINPSSKIKLPKLNNERTECLTREEIARLWQVLGAWPNPRFALLVKFALLTGLRRGEILKLRWRDLDLENGFVALRDTKGGKDTTLPLSVDALEVLSHAKELLPFPQCEWVFPNRKGDKRSWLGNSWERVKAKAGLCPDFRFHDLRHTFASHLASSGKVTMYTLQKLMTHKTPQMTMRYAHLFDQTLRDGVNILGESLTKRSKRRQAT</sequence>
<evidence type="ECO:0000313" key="8">
    <source>
        <dbReference type="EMBL" id="EPR34242.1"/>
    </source>
</evidence>
<dbReference type="InterPro" id="IPR013762">
    <property type="entry name" value="Integrase-like_cat_sf"/>
</dbReference>
<dbReference type="Pfam" id="PF00589">
    <property type="entry name" value="Phage_integrase"/>
    <property type="match status" value="1"/>
</dbReference>
<reference evidence="8 9" key="1">
    <citation type="journal article" date="2013" name="Genome Announc.">
        <title>Draft genome sequences for three mercury-methylating, sulfate-reducing bacteria.</title>
        <authorList>
            <person name="Brown S.D."/>
            <person name="Hurt R.A.Jr."/>
            <person name="Gilmour C.C."/>
            <person name="Elias D.A."/>
        </authorList>
    </citation>
    <scope>NUCLEOTIDE SEQUENCE [LARGE SCALE GENOMIC DNA]</scope>
    <source>
        <strain evidence="8 9">DSM 16529</strain>
    </source>
</reference>
<dbReference type="Gene3D" id="1.10.150.130">
    <property type="match status" value="1"/>
</dbReference>
<dbReference type="GO" id="GO:0003677">
    <property type="term" value="F:DNA binding"/>
    <property type="evidence" value="ECO:0007669"/>
    <property type="project" value="UniProtKB-UniRule"/>
</dbReference>
<evidence type="ECO:0000259" key="7">
    <source>
        <dbReference type="PROSITE" id="PS51900"/>
    </source>
</evidence>
<feature type="domain" description="Tyr recombinase" evidence="6">
    <location>
        <begin position="181"/>
        <end position="357"/>
    </location>
</feature>
<proteinExistence type="inferred from homology"/>
<dbReference type="Gene3D" id="1.10.443.10">
    <property type="entry name" value="Intergrase catalytic core"/>
    <property type="match status" value="1"/>
</dbReference>
<keyword evidence="4" id="KW-0233">DNA recombination</keyword>
<dbReference type="InterPro" id="IPR050808">
    <property type="entry name" value="Phage_Integrase"/>
</dbReference>
<dbReference type="PANTHER" id="PTHR30629">
    <property type="entry name" value="PROPHAGE INTEGRASE"/>
    <property type="match status" value="1"/>
</dbReference>
<evidence type="ECO:0000256" key="3">
    <source>
        <dbReference type="ARBA" id="ARBA00023125"/>
    </source>
</evidence>
<dbReference type="PROSITE" id="PS51900">
    <property type="entry name" value="CB"/>
    <property type="match status" value="1"/>
</dbReference>
<dbReference type="InterPro" id="IPR011010">
    <property type="entry name" value="DNA_brk_join_enz"/>
</dbReference>
<dbReference type="STRING" id="1121439.dsat_2881"/>
<dbReference type="InterPro" id="IPR002104">
    <property type="entry name" value="Integrase_catalytic"/>
</dbReference>
<organism evidence="8 9">
    <name type="scientific">Alkalidesulfovibrio alkalitolerans DSM 16529</name>
    <dbReference type="NCBI Taxonomy" id="1121439"/>
    <lineage>
        <taxon>Bacteria</taxon>
        <taxon>Pseudomonadati</taxon>
        <taxon>Thermodesulfobacteriota</taxon>
        <taxon>Desulfovibrionia</taxon>
        <taxon>Desulfovibrionales</taxon>
        <taxon>Desulfovibrionaceae</taxon>
        <taxon>Alkalidesulfovibrio</taxon>
    </lineage>
</organism>
<dbReference type="eggNOG" id="COG4974">
    <property type="taxonomic scope" value="Bacteria"/>
</dbReference>